<dbReference type="GO" id="GO:0003677">
    <property type="term" value="F:DNA binding"/>
    <property type="evidence" value="ECO:0007669"/>
    <property type="project" value="UniProtKB-KW"/>
</dbReference>
<dbReference type="EMBL" id="CADIKI010000001">
    <property type="protein sequence ID" value="CAB3776194.1"/>
    <property type="molecule type" value="Genomic_DNA"/>
</dbReference>
<keyword evidence="2" id="KW-0238">DNA-binding</keyword>
<dbReference type="AlphaFoldDB" id="A0A6J5FEY0"/>
<evidence type="ECO:0000256" key="1">
    <source>
        <dbReference type="ARBA" id="ARBA00023015"/>
    </source>
</evidence>
<evidence type="ECO:0000313" key="5">
    <source>
        <dbReference type="EMBL" id="CAB3776194.1"/>
    </source>
</evidence>
<protein>
    <recommendedName>
        <fullName evidence="4">HTH arsR-type domain-containing protein</fullName>
    </recommendedName>
</protein>
<dbReference type="SMART" id="SM00418">
    <property type="entry name" value="HTH_ARSR"/>
    <property type="match status" value="1"/>
</dbReference>
<dbReference type="CDD" id="cd00090">
    <property type="entry name" value="HTH_ARSR"/>
    <property type="match status" value="1"/>
</dbReference>
<dbReference type="SUPFAM" id="SSF46785">
    <property type="entry name" value="Winged helix' DNA-binding domain"/>
    <property type="match status" value="1"/>
</dbReference>
<keyword evidence="3" id="KW-0804">Transcription</keyword>
<keyword evidence="1" id="KW-0805">Transcription regulation</keyword>
<feature type="domain" description="HTH arsR-type" evidence="4">
    <location>
        <begin position="14"/>
        <end position="109"/>
    </location>
</feature>
<accession>A0A6J5FEY0</accession>
<reference evidence="5 6" key="1">
    <citation type="submission" date="2020-04" db="EMBL/GenBank/DDBJ databases">
        <authorList>
            <person name="De Canck E."/>
        </authorList>
    </citation>
    <scope>NUCLEOTIDE SEQUENCE [LARGE SCALE GENOMIC DNA]</scope>
    <source>
        <strain evidence="5 6">LMG 27177</strain>
    </source>
</reference>
<dbReference type="Pfam" id="PF12840">
    <property type="entry name" value="HTH_20"/>
    <property type="match status" value="1"/>
</dbReference>
<dbReference type="PROSITE" id="PS50987">
    <property type="entry name" value="HTH_ARSR_2"/>
    <property type="match status" value="1"/>
</dbReference>
<dbReference type="RefSeq" id="WP_175157610.1">
    <property type="nucleotide sequence ID" value="NZ_CADIKI010000001.1"/>
</dbReference>
<evidence type="ECO:0000256" key="2">
    <source>
        <dbReference type="ARBA" id="ARBA00023125"/>
    </source>
</evidence>
<dbReference type="NCBIfam" id="NF033788">
    <property type="entry name" value="HTH_metalloreg"/>
    <property type="match status" value="1"/>
</dbReference>
<dbReference type="InterPro" id="IPR001845">
    <property type="entry name" value="HTH_ArsR_DNA-bd_dom"/>
</dbReference>
<dbReference type="PRINTS" id="PR00778">
    <property type="entry name" value="HTHARSR"/>
</dbReference>
<sequence>MSPKVRTASANASLKTSALKNSAPIFAALGDETRLRLIALLCAGSAMSIAQLTAGTQITRQSVTQHLQVLANAGLVRDAKVGRERLWAFEPAHLDEARRALDAISQQWDHALSRLKAMVEE</sequence>
<dbReference type="InterPro" id="IPR011991">
    <property type="entry name" value="ArsR-like_HTH"/>
</dbReference>
<gene>
    <name evidence="5" type="ORF">LMG27177_00092</name>
</gene>
<dbReference type="InterPro" id="IPR036388">
    <property type="entry name" value="WH-like_DNA-bd_sf"/>
</dbReference>
<keyword evidence="6" id="KW-1185">Reference proteome</keyword>
<dbReference type="PANTHER" id="PTHR43132:SF2">
    <property type="entry name" value="ARSENICAL RESISTANCE OPERON REPRESSOR ARSR-RELATED"/>
    <property type="match status" value="1"/>
</dbReference>
<dbReference type="Gene3D" id="1.10.10.10">
    <property type="entry name" value="Winged helix-like DNA-binding domain superfamily/Winged helix DNA-binding domain"/>
    <property type="match status" value="1"/>
</dbReference>
<evidence type="ECO:0000256" key="3">
    <source>
        <dbReference type="ARBA" id="ARBA00023163"/>
    </source>
</evidence>
<dbReference type="InterPro" id="IPR051011">
    <property type="entry name" value="Metal_resp_trans_reg"/>
</dbReference>
<dbReference type="GO" id="GO:0003700">
    <property type="term" value="F:DNA-binding transcription factor activity"/>
    <property type="evidence" value="ECO:0007669"/>
    <property type="project" value="InterPro"/>
</dbReference>
<organism evidence="5 6">
    <name type="scientific">Paraburkholderia fynbosensis</name>
    <dbReference type="NCBI Taxonomy" id="1200993"/>
    <lineage>
        <taxon>Bacteria</taxon>
        <taxon>Pseudomonadati</taxon>
        <taxon>Pseudomonadota</taxon>
        <taxon>Betaproteobacteria</taxon>
        <taxon>Burkholderiales</taxon>
        <taxon>Burkholderiaceae</taxon>
        <taxon>Paraburkholderia</taxon>
    </lineage>
</organism>
<dbReference type="Proteomes" id="UP000494252">
    <property type="component" value="Unassembled WGS sequence"/>
</dbReference>
<dbReference type="PANTHER" id="PTHR43132">
    <property type="entry name" value="ARSENICAL RESISTANCE OPERON REPRESSOR ARSR-RELATED"/>
    <property type="match status" value="1"/>
</dbReference>
<proteinExistence type="predicted"/>
<evidence type="ECO:0000259" key="4">
    <source>
        <dbReference type="PROSITE" id="PS50987"/>
    </source>
</evidence>
<name>A0A6J5FEY0_9BURK</name>
<dbReference type="InterPro" id="IPR036390">
    <property type="entry name" value="WH_DNA-bd_sf"/>
</dbReference>
<evidence type="ECO:0000313" key="6">
    <source>
        <dbReference type="Proteomes" id="UP000494252"/>
    </source>
</evidence>